<evidence type="ECO:0000256" key="7">
    <source>
        <dbReference type="ARBA" id="ARBA00022692"/>
    </source>
</evidence>
<keyword evidence="6" id="KW-0808">Transferase</keyword>
<evidence type="ECO:0000313" key="14">
    <source>
        <dbReference type="EMBL" id="KAJ6221567.1"/>
    </source>
</evidence>
<dbReference type="PANTHER" id="PTHR10859:SF91">
    <property type="entry name" value="DOLICHYL-PHOSPHATE BETA-GLUCOSYLTRANSFERASE"/>
    <property type="match status" value="1"/>
</dbReference>
<dbReference type="CDD" id="cd04188">
    <property type="entry name" value="DPG_synthase"/>
    <property type="match status" value="1"/>
</dbReference>
<accession>A0A9Q0MC93</accession>
<comment type="pathway">
    <text evidence="2">Protein modification; protein glycosylation.</text>
</comment>
<dbReference type="Gene3D" id="3.90.550.10">
    <property type="entry name" value="Spore Coat Polysaccharide Biosynthesis Protein SpsA, Chain A"/>
    <property type="match status" value="1"/>
</dbReference>
<evidence type="ECO:0000256" key="9">
    <source>
        <dbReference type="ARBA" id="ARBA00022968"/>
    </source>
</evidence>
<keyword evidence="8" id="KW-0256">Endoplasmic reticulum</keyword>
<gene>
    <name evidence="14" type="ORF">RDWZM_000112</name>
</gene>
<sequence>MNKYPKITIFNSERYFLDPRSGDRQPLPQLGTILLSKPNDVTYEDIAPSTLYLSVIVPAYNEESRLPIMLDEAFDYLESRKFKYELIVVDDGSSDRTTEIALDYVQKFGSEKIRVITLEKNRGKGGAIRIGILAARGEMCLFADADGATKFSDITKLEKYYVEEKQKCKESEDKQSFNPKQYPIAIGSRAHLQNDSIAKRSFFRTILMYGFHFIVWLLTVRTVKDTQCGFKLMPRRIAHILFTHLHVERWAFDVELLVLAEHLRVPIGEVAVRWTEIEGSKLVPVLSWLQMGKDVALIFALYASGAYSYPKPPFKLIPSLSKLSITNKND</sequence>
<evidence type="ECO:0000256" key="8">
    <source>
        <dbReference type="ARBA" id="ARBA00022824"/>
    </source>
</evidence>
<comment type="caution">
    <text evidence="14">The sequence shown here is derived from an EMBL/GenBank/DDBJ whole genome shotgun (WGS) entry which is preliminary data.</text>
</comment>
<dbReference type="GO" id="GO:0004581">
    <property type="term" value="F:dolichyl-phosphate beta-glucosyltransferase activity"/>
    <property type="evidence" value="ECO:0007669"/>
    <property type="project" value="UniProtKB-EC"/>
</dbReference>
<proteinExistence type="inferred from homology"/>
<keyword evidence="15" id="KW-1185">Reference proteome</keyword>
<keyword evidence="9" id="KW-0735">Signal-anchor</keyword>
<dbReference type="SUPFAM" id="SSF53448">
    <property type="entry name" value="Nucleotide-diphospho-sugar transferases"/>
    <property type="match status" value="1"/>
</dbReference>
<evidence type="ECO:0000256" key="5">
    <source>
        <dbReference type="ARBA" id="ARBA00022676"/>
    </source>
</evidence>
<evidence type="ECO:0000256" key="4">
    <source>
        <dbReference type="ARBA" id="ARBA00012583"/>
    </source>
</evidence>
<evidence type="ECO:0000256" key="6">
    <source>
        <dbReference type="ARBA" id="ARBA00022679"/>
    </source>
</evidence>
<protein>
    <recommendedName>
        <fullName evidence="4">dolichyl-phosphate beta-glucosyltransferase</fullName>
        <ecNumber evidence="4">2.4.1.117</ecNumber>
    </recommendedName>
</protein>
<dbReference type="EMBL" id="JAPWDV010000001">
    <property type="protein sequence ID" value="KAJ6221567.1"/>
    <property type="molecule type" value="Genomic_DNA"/>
</dbReference>
<dbReference type="Proteomes" id="UP001142055">
    <property type="component" value="Chromosome 1"/>
</dbReference>
<dbReference type="AlphaFoldDB" id="A0A9Q0MC93"/>
<evidence type="ECO:0000256" key="1">
    <source>
        <dbReference type="ARBA" id="ARBA00004389"/>
    </source>
</evidence>
<comment type="similarity">
    <text evidence="3">Belongs to the glycosyltransferase 2 family.</text>
</comment>
<evidence type="ECO:0000259" key="13">
    <source>
        <dbReference type="Pfam" id="PF00535"/>
    </source>
</evidence>
<dbReference type="EC" id="2.4.1.117" evidence="4"/>
<dbReference type="InterPro" id="IPR001173">
    <property type="entry name" value="Glyco_trans_2-like"/>
</dbReference>
<keyword evidence="11" id="KW-0472">Membrane</keyword>
<comment type="subcellular location">
    <subcellularLocation>
        <location evidence="1">Endoplasmic reticulum membrane</location>
        <topology evidence="1">Single-pass membrane protein</topology>
    </subcellularLocation>
</comment>
<evidence type="ECO:0000313" key="15">
    <source>
        <dbReference type="Proteomes" id="UP001142055"/>
    </source>
</evidence>
<evidence type="ECO:0000256" key="3">
    <source>
        <dbReference type="ARBA" id="ARBA00006739"/>
    </source>
</evidence>
<dbReference type="InterPro" id="IPR029044">
    <property type="entry name" value="Nucleotide-diphossugar_trans"/>
</dbReference>
<dbReference type="GO" id="GO:0005789">
    <property type="term" value="C:endoplasmic reticulum membrane"/>
    <property type="evidence" value="ECO:0007669"/>
    <property type="project" value="UniProtKB-SubCell"/>
</dbReference>
<reference evidence="14" key="1">
    <citation type="submission" date="2022-12" db="EMBL/GenBank/DDBJ databases">
        <title>Genome assemblies of Blomia tropicalis.</title>
        <authorList>
            <person name="Cui Y."/>
        </authorList>
    </citation>
    <scope>NUCLEOTIDE SEQUENCE</scope>
    <source>
        <tissue evidence="14">Adult mites</tissue>
    </source>
</reference>
<keyword evidence="5" id="KW-0328">Glycosyltransferase</keyword>
<feature type="domain" description="Glycosyltransferase 2-like" evidence="13">
    <location>
        <begin position="54"/>
        <end position="164"/>
    </location>
</feature>
<keyword evidence="10" id="KW-1133">Transmembrane helix</keyword>
<name>A0A9Q0MC93_BLOTA</name>
<dbReference type="InterPro" id="IPR035518">
    <property type="entry name" value="DPG_synthase"/>
</dbReference>
<evidence type="ECO:0000256" key="11">
    <source>
        <dbReference type="ARBA" id="ARBA00023136"/>
    </source>
</evidence>
<evidence type="ECO:0000256" key="2">
    <source>
        <dbReference type="ARBA" id="ARBA00004922"/>
    </source>
</evidence>
<keyword evidence="7" id="KW-0812">Transmembrane</keyword>
<evidence type="ECO:0000256" key="12">
    <source>
        <dbReference type="ARBA" id="ARBA00045097"/>
    </source>
</evidence>
<evidence type="ECO:0000256" key="10">
    <source>
        <dbReference type="ARBA" id="ARBA00022989"/>
    </source>
</evidence>
<dbReference type="GO" id="GO:0006487">
    <property type="term" value="P:protein N-linked glycosylation"/>
    <property type="evidence" value="ECO:0007669"/>
    <property type="project" value="TreeGrafter"/>
</dbReference>
<dbReference type="OMA" id="HMVNTDA"/>
<dbReference type="Pfam" id="PF00535">
    <property type="entry name" value="Glycos_transf_2"/>
    <property type="match status" value="1"/>
</dbReference>
<dbReference type="PANTHER" id="PTHR10859">
    <property type="entry name" value="GLYCOSYL TRANSFERASE"/>
    <property type="match status" value="1"/>
</dbReference>
<comment type="catalytic activity">
    <reaction evidence="12">
        <text>a di-trans,poly-cis-dolichyl phosphate + UDP-alpha-D-glucose = a di-trans,poly-cis-dolichyl beta-D-glucosyl phosphate + UDP</text>
        <dbReference type="Rhea" id="RHEA:15401"/>
        <dbReference type="Rhea" id="RHEA-COMP:19498"/>
        <dbReference type="Rhea" id="RHEA-COMP:19502"/>
        <dbReference type="ChEBI" id="CHEBI:57525"/>
        <dbReference type="ChEBI" id="CHEBI:57683"/>
        <dbReference type="ChEBI" id="CHEBI:58223"/>
        <dbReference type="ChEBI" id="CHEBI:58885"/>
        <dbReference type="EC" id="2.4.1.117"/>
    </reaction>
    <physiologicalReaction direction="left-to-right" evidence="12">
        <dbReference type="Rhea" id="RHEA:15402"/>
    </physiologicalReaction>
</comment>
<organism evidence="14 15">
    <name type="scientific">Blomia tropicalis</name>
    <name type="common">Mite</name>
    <dbReference type="NCBI Taxonomy" id="40697"/>
    <lineage>
        <taxon>Eukaryota</taxon>
        <taxon>Metazoa</taxon>
        <taxon>Ecdysozoa</taxon>
        <taxon>Arthropoda</taxon>
        <taxon>Chelicerata</taxon>
        <taxon>Arachnida</taxon>
        <taxon>Acari</taxon>
        <taxon>Acariformes</taxon>
        <taxon>Sarcoptiformes</taxon>
        <taxon>Astigmata</taxon>
        <taxon>Glycyphagoidea</taxon>
        <taxon>Echimyopodidae</taxon>
        <taxon>Blomia</taxon>
    </lineage>
</organism>